<keyword evidence="3" id="KW-1185">Reference proteome</keyword>
<dbReference type="Proteomes" id="UP001623592">
    <property type="component" value="Unassembled WGS sequence"/>
</dbReference>
<dbReference type="PANTHER" id="PTHR30336:SF4">
    <property type="entry name" value="ENVELOPE BIOGENESIS FACTOR ELYC"/>
    <property type="match status" value="1"/>
</dbReference>
<accession>A0ABW8TG84</accession>
<name>A0ABW8TG84_9CLOT</name>
<dbReference type="PANTHER" id="PTHR30336">
    <property type="entry name" value="INNER MEMBRANE PROTEIN, PROBABLE PERMEASE"/>
    <property type="match status" value="1"/>
</dbReference>
<dbReference type="InterPro" id="IPR051599">
    <property type="entry name" value="Cell_Envelope_Assoc"/>
</dbReference>
<organism evidence="2 3">
    <name type="scientific">Clostridium neuense</name>
    <dbReference type="NCBI Taxonomy" id="1728934"/>
    <lineage>
        <taxon>Bacteria</taxon>
        <taxon>Bacillati</taxon>
        <taxon>Bacillota</taxon>
        <taxon>Clostridia</taxon>
        <taxon>Eubacteriales</taxon>
        <taxon>Clostridiaceae</taxon>
        <taxon>Clostridium</taxon>
    </lineage>
</organism>
<gene>
    <name evidence="2" type="ORF">ACJDT4_09675</name>
</gene>
<feature type="domain" description="DUF218" evidence="1">
    <location>
        <begin position="21"/>
        <end position="157"/>
    </location>
</feature>
<reference evidence="2 3" key="1">
    <citation type="submission" date="2024-11" db="EMBL/GenBank/DDBJ databases">
        <authorList>
            <person name="Heng Y.C."/>
            <person name="Lim A.C.H."/>
            <person name="Lee J.K.Y."/>
            <person name="Kittelmann S."/>
        </authorList>
    </citation>
    <scope>NUCLEOTIDE SEQUENCE [LARGE SCALE GENOMIC DNA]</scope>
    <source>
        <strain evidence="2 3">WILCCON 0114</strain>
    </source>
</reference>
<evidence type="ECO:0000259" key="1">
    <source>
        <dbReference type="Pfam" id="PF02698"/>
    </source>
</evidence>
<sequence length="196" mass="22443">MKIINDITNFIFLEDKPQKADIIFIPGCAYAELAEHAARLWCSGYSKIILPSGKYSVKRGYFPGPLSKSDKYTGQYKTEWEFLKDVLVQNGVDETAILKEDESENTYENAVNSKKVTDSHNLTIKKAIICCKAFHARRALMYYQLYYPETDFIICPTETQGVNKEGWFKSDAGIDTVMGELTRCGWQFKDIFKTLI</sequence>
<comment type="caution">
    <text evidence="2">The sequence shown here is derived from an EMBL/GenBank/DDBJ whole genome shotgun (WGS) entry which is preliminary data.</text>
</comment>
<dbReference type="RefSeq" id="WP_406787353.1">
    <property type="nucleotide sequence ID" value="NZ_JBJIAA010000007.1"/>
</dbReference>
<evidence type="ECO:0000313" key="2">
    <source>
        <dbReference type="EMBL" id="MFL0250688.1"/>
    </source>
</evidence>
<dbReference type="Pfam" id="PF02698">
    <property type="entry name" value="DUF218"/>
    <property type="match status" value="1"/>
</dbReference>
<dbReference type="EMBL" id="JBJIAA010000007">
    <property type="protein sequence ID" value="MFL0250688.1"/>
    <property type="molecule type" value="Genomic_DNA"/>
</dbReference>
<proteinExistence type="predicted"/>
<evidence type="ECO:0000313" key="3">
    <source>
        <dbReference type="Proteomes" id="UP001623592"/>
    </source>
</evidence>
<protein>
    <submittedName>
        <fullName evidence="2">YdcF family protein</fullName>
    </submittedName>
</protein>
<dbReference type="InterPro" id="IPR014729">
    <property type="entry name" value="Rossmann-like_a/b/a_fold"/>
</dbReference>
<dbReference type="InterPro" id="IPR003848">
    <property type="entry name" value="DUF218"/>
</dbReference>
<dbReference type="Gene3D" id="3.40.50.620">
    <property type="entry name" value="HUPs"/>
    <property type="match status" value="1"/>
</dbReference>
<dbReference type="CDD" id="cd06259">
    <property type="entry name" value="YdcF-like"/>
    <property type="match status" value="1"/>
</dbReference>